<evidence type="ECO:0000313" key="3">
    <source>
        <dbReference type="Proteomes" id="UP001164746"/>
    </source>
</evidence>
<dbReference type="PANTHER" id="PTHR23074:SF83">
    <property type="entry name" value="VACUOLAR PROTEIN SORTING-ASSOCIATED PROTEIN 4A"/>
    <property type="match status" value="1"/>
</dbReference>
<evidence type="ECO:0000259" key="1">
    <source>
        <dbReference type="Pfam" id="PF00004"/>
    </source>
</evidence>
<evidence type="ECO:0000313" key="2">
    <source>
        <dbReference type="EMBL" id="WAR24487.1"/>
    </source>
</evidence>
<keyword evidence="3" id="KW-1185">Reference proteome</keyword>
<dbReference type="InterPro" id="IPR050304">
    <property type="entry name" value="MT-severing_AAA_ATPase"/>
</dbReference>
<dbReference type="Gene3D" id="3.40.50.300">
    <property type="entry name" value="P-loop containing nucleotide triphosphate hydrolases"/>
    <property type="match status" value="2"/>
</dbReference>
<dbReference type="EMBL" id="CP111024">
    <property type="protein sequence ID" value="WAR24487.1"/>
    <property type="molecule type" value="Genomic_DNA"/>
</dbReference>
<dbReference type="Proteomes" id="UP001164746">
    <property type="component" value="Chromosome 13"/>
</dbReference>
<accession>A0ABY7FQQ8</accession>
<gene>
    <name evidence="2" type="ORF">MAR_038156</name>
</gene>
<dbReference type="PANTHER" id="PTHR23074">
    <property type="entry name" value="AAA DOMAIN-CONTAINING"/>
    <property type="match status" value="1"/>
</dbReference>
<proteinExistence type="predicted"/>
<feature type="domain" description="ATPase AAA-type core" evidence="1">
    <location>
        <begin position="88"/>
        <end position="142"/>
    </location>
</feature>
<dbReference type="InterPro" id="IPR027417">
    <property type="entry name" value="P-loop_NTPase"/>
</dbReference>
<name>A0ABY7FQQ8_MYAAR</name>
<dbReference type="Pfam" id="PF00004">
    <property type="entry name" value="AAA"/>
    <property type="match status" value="1"/>
</dbReference>
<protein>
    <submittedName>
        <fullName evidence="2">VPS4B-like protein</fullName>
    </submittedName>
</protein>
<dbReference type="InterPro" id="IPR003959">
    <property type="entry name" value="ATPase_AAA_core"/>
</dbReference>
<dbReference type="SUPFAM" id="SSF52540">
    <property type="entry name" value="P-loop containing nucleoside triphosphate hydrolases"/>
    <property type="match status" value="1"/>
</dbReference>
<reference evidence="2" key="1">
    <citation type="submission" date="2022-11" db="EMBL/GenBank/DDBJ databases">
        <title>Centuries of genome instability and evolution in soft-shell clam transmissible cancer (bioRxiv).</title>
        <authorList>
            <person name="Hart S.F.M."/>
            <person name="Yonemitsu M.A."/>
            <person name="Giersch R.M."/>
            <person name="Beal B.F."/>
            <person name="Arriagada G."/>
            <person name="Davis B.W."/>
            <person name="Ostrander E.A."/>
            <person name="Goff S.P."/>
            <person name="Metzger M.J."/>
        </authorList>
    </citation>
    <scope>NUCLEOTIDE SEQUENCE</scope>
    <source>
        <strain evidence="2">MELC-2E11</strain>
        <tissue evidence="2">Siphon/mantle</tissue>
    </source>
</reference>
<sequence length="153" mass="17467">MPEHRVEWADVKGAPDLKDALKECILLPLKFPALFKGMRVPHRGVLLLGEPERRFLRVLFRRRPEVTSHVSKFAHGTFSKSTQAIQKKNCSSKYTVFQCSKLRDLFSAAQSREPVIVLLDDIEVIGSDSENNRNKRACNEMLIGFSLIYNVHS</sequence>
<organism evidence="2 3">
    <name type="scientific">Mya arenaria</name>
    <name type="common">Soft-shell clam</name>
    <dbReference type="NCBI Taxonomy" id="6604"/>
    <lineage>
        <taxon>Eukaryota</taxon>
        <taxon>Metazoa</taxon>
        <taxon>Spiralia</taxon>
        <taxon>Lophotrochozoa</taxon>
        <taxon>Mollusca</taxon>
        <taxon>Bivalvia</taxon>
        <taxon>Autobranchia</taxon>
        <taxon>Heteroconchia</taxon>
        <taxon>Euheterodonta</taxon>
        <taxon>Imparidentia</taxon>
        <taxon>Neoheterodontei</taxon>
        <taxon>Myida</taxon>
        <taxon>Myoidea</taxon>
        <taxon>Myidae</taxon>
        <taxon>Mya</taxon>
    </lineage>
</organism>